<evidence type="ECO:0008006" key="3">
    <source>
        <dbReference type="Google" id="ProtNLM"/>
    </source>
</evidence>
<proteinExistence type="predicted"/>
<evidence type="ECO:0000313" key="1">
    <source>
        <dbReference type="EMBL" id="PIT13885.1"/>
    </source>
</evidence>
<dbReference type="Proteomes" id="UP000231293">
    <property type="component" value="Unassembled WGS sequence"/>
</dbReference>
<sequence>MIVSAKEIEVMSNKGSRERYIYSIKRIVDNEEAWVLDDDGFALSGRNDDNNEVIILWPAREYAANCAIDDWKNYKPKALSLDYIMNELLPELSAKGTQVGIFSVPTLSNTPVVDAKSLLLDLERECSNYM</sequence>
<evidence type="ECO:0000313" key="2">
    <source>
        <dbReference type="Proteomes" id="UP000231293"/>
    </source>
</evidence>
<dbReference type="InterPro" id="IPR021284">
    <property type="entry name" value="DUF2750"/>
</dbReference>
<reference evidence="1 2" key="1">
    <citation type="journal article" date="2017" name="MBio">
        <title>Type VI secretion-mediated competition in the bee gut microbiome.</title>
        <authorList>
            <person name="Steele M.I."/>
            <person name="Kwong W.K."/>
            <person name="Powell J.E."/>
            <person name="Whiteley M."/>
            <person name="Moran N.A."/>
        </authorList>
    </citation>
    <scope>NUCLEOTIDE SEQUENCE [LARGE SCALE GENOMIC DNA]</scope>
    <source>
        <strain evidence="1 2">App2-2</strain>
    </source>
</reference>
<organism evidence="1 2">
    <name type="scientific">Snodgrassella alvi</name>
    <dbReference type="NCBI Taxonomy" id="1196083"/>
    <lineage>
        <taxon>Bacteria</taxon>
        <taxon>Pseudomonadati</taxon>
        <taxon>Pseudomonadota</taxon>
        <taxon>Betaproteobacteria</taxon>
        <taxon>Neisseriales</taxon>
        <taxon>Neisseriaceae</taxon>
        <taxon>Snodgrassella</taxon>
    </lineage>
</organism>
<protein>
    <recommendedName>
        <fullName evidence="3">DUF2750 domain-containing protein</fullName>
    </recommendedName>
</protein>
<dbReference type="EMBL" id="MDVB01000090">
    <property type="protein sequence ID" value="PIT13885.1"/>
    <property type="molecule type" value="Genomic_DNA"/>
</dbReference>
<dbReference type="AlphaFoldDB" id="A0A2N9WSN7"/>
<dbReference type="RefSeq" id="WP_100113904.1">
    <property type="nucleotide sequence ID" value="NZ_MDVB01000090.1"/>
</dbReference>
<gene>
    <name evidence="1" type="ORF">BGI32_08410</name>
</gene>
<name>A0A2N9WSN7_9NEIS</name>
<accession>A0A2N9WSN7</accession>
<comment type="caution">
    <text evidence="1">The sequence shown here is derived from an EMBL/GenBank/DDBJ whole genome shotgun (WGS) entry which is preliminary data.</text>
</comment>
<dbReference type="Pfam" id="PF11042">
    <property type="entry name" value="DUF2750"/>
    <property type="match status" value="1"/>
</dbReference>